<evidence type="ECO:0000313" key="1">
    <source>
        <dbReference type="EMBL" id="KAH3747891.1"/>
    </source>
</evidence>
<proteinExistence type="predicted"/>
<keyword evidence="2" id="KW-1185">Reference proteome</keyword>
<organism evidence="1 2">
    <name type="scientific">Dreissena polymorpha</name>
    <name type="common">Zebra mussel</name>
    <name type="synonym">Mytilus polymorpha</name>
    <dbReference type="NCBI Taxonomy" id="45954"/>
    <lineage>
        <taxon>Eukaryota</taxon>
        <taxon>Metazoa</taxon>
        <taxon>Spiralia</taxon>
        <taxon>Lophotrochozoa</taxon>
        <taxon>Mollusca</taxon>
        <taxon>Bivalvia</taxon>
        <taxon>Autobranchia</taxon>
        <taxon>Heteroconchia</taxon>
        <taxon>Euheterodonta</taxon>
        <taxon>Imparidentia</taxon>
        <taxon>Neoheterodontei</taxon>
        <taxon>Myida</taxon>
        <taxon>Dreissenoidea</taxon>
        <taxon>Dreissenidae</taxon>
        <taxon>Dreissena</taxon>
    </lineage>
</organism>
<dbReference type="AlphaFoldDB" id="A0A9D4DF92"/>
<sequence>MDTSGDLQGLYLLENPIKLLVHNLFRLAIAVVVNGDSYSDSAVLVKLLDRSASKYMS</sequence>
<dbReference type="EMBL" id="JAIWYP010000010">
    <property type="protein sequence ID" value="KAH3747891.1"/>
    <property type="molecule type" value="Genomic_DNA"/>
</dbReference>
<dbReference type="Proteomes" id="UP000828390">
    <property type="component" value="Unassembled WGS sequence"/>
</dbReference>
<gene>
    <name evidence="1" type="ORF">DPMN_182326</name>
</gene>
<protein>
    <submittedName>
        <fullName evidence="1">Uncharacterized protein</fullName>
    </submittedName>
</protein>
<reference evidence="1" key="1">
    <citation type="journal article" date="2019" name="bioRxiv">
        <title>The Genome of the Zebra Mussel, Dreissena polymorpha: A Resource for Invasive Species Research.</title>
        <authorList>
            <person name="McCartney M.A."/>
            <person name="Auch B."/>
            <person name="Kono T."/>
            <person name="Mallez S."/>
            <person name="Zhang Y."/>
            <person name="Obille A."/>
            <person name="Becker A."/>
            <person name="Abrahante J.E."/>
            <person name="Garbe J."/>
            <person name="Badalamenti J.P."/>
            <person name="Herman A."/>
            <person name="Mangelson H."/>
            <person name="Liachko I."/>
            <person name="Sullivan S."/>
            <person name="Sone E.D."/>
            <person name="Koren S."/>
            <person name="Silverstein K.A.T."/>
            <person name="Beckman K.B."/>
            <person name="Gohl D.M."/>
        </authorList>
    </citation>
    <scope>NUCLEOTIDE SEQUENCE</scope>
    <source>
        <strain evidence="1">Duluth1</strain>
        <tissue evidence="1">Whole animal</tissue>
    </source>
</reference>
<evidence type="ECO:0000313" key="2">
    <source>
        <dbReference type="Proteomes" id="UP000828390"/>
    </source>
</evidence>
<comment type="caution">
    <text evidence="1">The sequence shown here is derived from an EMBL/GenBank/DDBJ whole genome shotgun (WGS) entry which is preliminary data.</text>
</comment>
<reference evidence="1" key="2">
    <citation type="submission" date="2020-11" db="EMBL/GenBank/DDBJ databases">
        <authorList>
            <person name="McCartney M.A."/>
            <person name="Auch B."/>
            <person name="Kono T."/>
            <person name="Mallez S."/>
            <person name="Becker A."/>
            <person name="Gohl D.M."/>
            <person name="Silverstein K.A.T."/>
            <person name="Koren S."/>
            <person name="Bechman K.B."/>
            <person name="Herman A."/>
            <person name="Abrahante J.E."/>
            <person name="Garbe J."/>
        </authorList>
    </citation>
    <scope>NUCLEOTIDE SEQUENCE</scope>
    <source>
        <strain evidence="1">Duluth1</strain>
        <tissue evidence="1">Whole animal</tissue>
    </source>
</reference>
<accession>A0A9D4DF92</accession>
<name>A0A9D4DF92_DREPO</name>